<dbReference type="Gene3D" id="3.30.559.10">
    <property type="entry name" value="Chloramphenicol acetyltransferase-like domain"/>
    <property type="match status" value="1"/>
</dbReference>
<gene>
    <name evidence="3" type="ORF">M8C21_026690</name>
</gene>
<keyword evidence="2" id="KW-0012">Acyltransferase</keyword>
<dbReference type="AlphaFoldDB" id="A0AAD5D7Y0"/>
<keyword evidence="4" id="KW-1185">Reference proteome</keyword>
<sequence>MASLPVLTILDQPEVSPLPATVTATSLPLTFIDMFYLRGPPIHFLFFYDLPLSTVHFTETTFSLTRSAILISKIIGYHLRDCDKFYHLIPLLGNCSKTSDYVKIPIFSLQVTLFPNYGISIGKSIHHSVVDATTQFSFLKAWTSIARFGTDDLKLSTNTTNFQDFRVQPIRSELHLS</sequence>
<name>A0AAD5D7Y0_AMBAR</name>
<dbReference type="PANTHER" id="PTHR31625">
    <property type="match status" value="1"/>
</dbReference>
<proteinExistence type="predicted"/>
<evidence type="ECO:0000313" key="3">
    <source>
        <dbReference type="EMBL" id="KAI7754904.1"/>
    </source>
</evidence>
<dbReference type="GO" id="GO:0016747">
    <property type="term" value="F:acyltransferase activity, transferring groups other than amino-acyl groups"/>
    <property type="evidence" value="ECO:0007669"/>
    <property type="project" value="UniProtKB-ARBA"/>
</dbReference>
<dbReference type="Proteomes" id="UP001206925">
    <property type="component" value="Unassembled WGS sequence"/>
</dbReference>
<protein>
    <submittedName>
        <fullName evidence="3">Uncharacterized protein</fullName>
    </submittedName>
</protein>
<keyword evidence="1" id="KW-0808">Transferase</keyword>
<dbReference type="Pfam" id="PF02458">
    <property type="entry name" value="Transferase"/>
    <property type="match status" value="1"/>
</dbReference>
<reference evidence="3" key="1">
    <citation type="submission" date="2022-06" db="EMBL/GenBank/DDBJ databases">
        <title>Uncovering the hologenomic basis of an extraordinary plant invasion.</title>
        <authorList>
            <person name="Bieker V.C."/>
            <person name="Martin M.D."/>
            <person name="Gilbert T."/>
            <person name="Hodgins K."/>
            <person name="Battlay P."/>
            <person name="Petersen B."/>
            <person name="Wilson J."/>
        </authorList>
    </citation>
    <scope>NUCLEOTIDE SEQUENCE</scope>
    <source>
        <strain evidence="3">AA19_3_7</strain>
        <tissue evidence="3">Leaf</tissue>
    </source>
</reference>
<comment type="caution">
    <text evidence="3">The sequence shown here is derived from an EMBL/GenBank/DDBJ whole genome shotgun (WGS) entry which is preliminary data.</text>
</comment>
<accession>A0AAD5D7Y0</accession>
<dbReference type="InterPro" id="IPR051504">
    <property type="entry name" value="Plant_metabolite_acyltrans"/>
</dbReference>
<evidence type="ECO:0000313" key="4">
    <source>
        <dbReference type="Proteomes" id="UP001206925"/>
    </source>
</evidence>
<organism evidence="3 4">
    <name type="scientific">Ambrosia artemisiifolia</name>
    <name type="common">Common ragweed</name>
    <dbReference type="NCBI Taxonomy" id="4212"/>
    <lineage>
        <taxon>Eukaryota</taxon>
        <taxon>Viridiplantae</taxon>
        <taxon>Streptophyta</taxon>
        <taxon>Embryophyta</taxon>
        <taxon>Tracheophyta</taxon>
        <taxon>Spermatophyta</taxon>
        <taxon>Magnoliopsida</taxon>
        <taxon>eudicotyledons</taxon>
        <taxon>Gunneridae</taxon>
        <taxon>Pentapetalae</taxon>
        <taxon>asterids</taxon>
        <taxon>campanulids</taxon>
        <taxon>Asterales</taxon>
        <taxon>Asteraceae</taxon>
        <taxon>Asteroideae</taxon>
        <taxon>Heliantheae alliance</taxon>
        <taxon>Heliantheae</taxon>
        <taxon>Ambrosia</taxon>
    </lineage>
</organism>
<evidence type="ECO:0000256" key="2">
    <source>
        <dbReference type="ARBA" id="ARBA00023315"/>
    </source>
</evidence>
<dbReference type="EMBL" id="JAMZMK010002287">
    <property type="protein sequence ID" value="KAI7754904.1"/>
    <property type="molecule type" value="Genomic_DNA"/>
</dbReference>
<evidence type="ECO:0000256" key="1">
    <source>
        <dbReference type="ARBA" id="ARBA00022679"/>
    </source>
</evidence>
<dbReference type="InterPro" id="IPR023213">
    <property type="entry name" value="CAT-like_dom_sf"/>
</dbReference>